<reference evidence="6" key="1">
    <citation type="submission" date="2021-03" db="EMBL/GenBank/DDBJ databases">
        <authorList>
            <person name="Tagirdzhanova G."/>
        </authorList>
    </citation>
    <scope>NUCLEOTIDE SEQUENCE</scope>
</reference>
<evidence type="ECO:0000256" key="3">
    <source>
        <dbReference type="ARBA" id="ARBA00022833"/>
    </source>
</evidence>
<name>A0A8H3EG07_9LECA</name>
<keyword evidence="3" id="KW-0862">Zinc</keyword>
<feature type="domain" description="MYND-type" evidence="5">
    <location>
        <begin position="15"/>
        <end position="62"/>
    </location>
</feature>
<dbReference type="EMBL" id="CAJPDR010000009">
    <property type="protein sequence ID" value="CAF9904977.1"/>
    <property type="molecule type" value="Genomic_DNA"/>
</dbReference>
<protein>
    <recommendedName>
        <fullName evidence="5">MYND-type domain-containing protein</fullName>
    </recommendedName>
</protein>
<evidence type="ECO:0000256" key="4">
    <source>
        <dbReference type="PROSITE-ProRule" id="PRU00134"/>
    </source>
</evidence>
<keyword evidence="2 4" id="KW-0863">Zinc-finger</keyword>
<gene>
    <name evidence="6" type="ORF">ALECFALPRED_010650</name>
</gene>
<organism evidence="6 7">
    <name type="scientific">Alectoria fallacina</name>
    <dbReference type="NCBI Taxonomy" id="1903189"/>
    <lineage>
        <taxon>Eukaryota</taxon>
        <taxon>Fungi</taxon>
        <taxon>Dikarya</taxon>
        <taxon>Ascomycota</taxon>
        <taxon>Pezizomycotina</taxon>
        <taxon>Lecanoromycetes</taxon>
        <taxon>OSLEUM clade</taxon>
        <taxon>Lecanoromycetidae</taxon>
        <taxon>Lecanorales</taxon>
        <taxon>Lecanorineae</taxon>
        <taxon>Parmeliaceae</taxon>
        <taxon>Alectoria</taxon>
    </lineage>
</organism>
<evidence type="ECO:0000313" key="7">
    <source>
        <dbReference type="Proteomes" id="UP000664203"/>
    </source>
</evidence>
<evidence type="ECO:0000256" key="2">
    <source>
        <dbReference type="ARBA" id="ARBA00022771"/>
    </source>
</evidence>
<comment type="caution">
    <text evidence="6">The sequence shown here is derived from an EMBL/GenBank/DDBJ whole genome shotgun (WGS) entry which is preliminary data.</text>
</comment>
<dbReference type="Gene3D" id="6.10.140.2220">
    <property type="match status" value="1"/>
</dbReference>
<dbReference type="InterPro" id="IPR002893">
    <property type="entry name" value="Znf_MYND"/>
</dbReference>
<keyword evidence="1" id="KW-0479">Metal-binding</keyword>
<dbReference type="OrthoDB" id="432970at2759"/>
<dbReference type="Proteomes" id="UP000664203">
    <property type="component" value="Unassembled WGS sequence"/>
</dbReference>
<dbReference type="Pfam" id="PF01753">
    <property type="entry name" value="zf-MYND"/>
    <property type="match status" value="1"/>
</dbReference>
<proteinExistence type="predicted"/>
<keyword evidence="7" id="KW-1185">Reference proteome</keyword>
<dbReference type="SUPFAM" id="SSF144232">
    <property type="entry name" value="HIT/MYND zinc finger-like"/>
    <property type="match status" value="1"/>
</dbReference>
<evidence type="ECO:0000259" key="5">
    <source>
        <dbReference type="PROSITE" id="PS50865"/>
    </source>
</evidence>
<dbReference type="AlphaFoldDB" id="A0A8H3EG07"/>
<sequence>MVSSTEEADETINICARCREAATQLCNGCRKAPDAEGGHVETVWYCSAKCQKADWRFHKLECKKAQARRSLYRVAETAKLAFFRLVERIFDLDVVGLEAKGDTLYIQEGPKDRSIFNPFSSEHLTSDQDKQAAMAWMNCGSSEDYVQVLVEAMLQDVPFKVAEVLVPRVKYLRRVVVIEPDGHESDSSKTEHVIFKITINEDEDYALDVTGAQFGFYDPITPWIYYQQTRIETLGGIRPLKHLRDSHRLPSKDFSKKNGWDVTRKALNGQFAKIFGSASKSWQVKNGALSAMLKLSEEAFRKRQGELLDFIDERIGARKKQLQEAKDSKKEALRAS</sequence>
<evidence type="ECO:0000313" key="6">
    <source>
        <dbReference type="EMBL" id="CAF9904977.1"/>
    </source>
</evidence>
<evidence type="ECO:0000256" key="1">
    <source>
        <dbReference type="ARBA" id="ARBA00022723"/>
    </source>
</evidence>
<dbReference type="GO" id="GO:0008270">
    <property type="term" value="F:zinc ion binding"/>
    <property type="evidence" value="ECO:0007669"/>
    <property type="project" value="UniProtKB-KW"/>
</dbReference>
<dbReference type="PROSITE" id="PS50865">
    <property type="entry name" value="ZF_MYND_2"/>
    <property type="match status" value="1"/>
</dbReference>
<accession>A0A8H3EG07</accession>